<sequence>MLDKYSRLDKVIKVHGRQPGQLIRILHQAQEIFGYLSPEVQAYLAAKLNIPLAEIAGVVSFYSLFNSEPRGKYTISVCLGTACYVKGSQEIFQALKNELDLDDDDTTPDGLFTLRSTRCMGACGLAPVVAINDDIYGQVKAGDVAGILSRYQAKELADDHEYQRPAEHPATAPPPH</sequence>
<keyword evidence="3 7" id="KW-0479">Metal-binding</keyword>
<dbReference type="PATRIC" id="fig|1122241.3.peg.2291"/>
<gene>
    <name evidence="8" type="primary">hndA_3</name>
    <name evidence="8" type="ORF">MOMUL_21490</name>
</gene>
<dbReference type="EC" id="1.12.1.3" evidence="8"/>
<keyword evidence="9" id="KW-1185">Reference proteome</keyword>
<organism evidence="8 9">
    <name type="scientific">Moorella mulderi DSM 14980</name>
    <dbReference type="NCBI Taxonomy" id="1122241"/>
    <lineage>
        <taxon>Bacteria</taxon>
        <taxon>Bacillati</taxon>
        <taxon>Bacillota</taxon>
        <taxon>Clostridia</taxon>
        <taxon>Neomoorellales</taxon>
        <taxon>Neomoorellaceae</taxon>
        <taxon>Neomoorella</taxon>
    </lineage>
</organism>
<evidence type="ECO:0000313" key="8">
    <source>
        <dbReference type="EMBL" id="KYH31593.1"/>
    </source>
</evidence>
<feature type="binding site" evidence="7">
    <location>
        <position position="123"/>
    </location>
    <ligand>
        <name>[2Fe-2S] cluster</name>
        <dbReference type="ChEBI" id="CHEBI:190135"/>
    </ligand>
</feature>
<keyword evidence="5 7" id="KW-0411">Iron-sulfur</keyword>
<evidence type="ECO:0000256" key="4">
    <source>
        <dbReference type="ARBA" id="ARBA00023004"/>
    </source>
</evidence>
<dbReference type="Pfam" id="PF01257">
    <property type="entry name" value="2Fe-2S_thioredx"/>
    <property type="match status" value="1"/>
</dbReference>
<dbReference type="PANTHER" id="PTHR43342">
    <property type="entry name" value="NADH-QUINONE OXIDOREDUCTASE, E SUBUNIT"/>
    <property type="match status" value="1"/>
</dbReference>
<evidence type="ECO:0000256" key="5">
    <source>
        <dbReference type="ARBA" id="ARBA00023014"/>
    </source>
</evidence>
<dbReference type="InterPro" id="IPR002023">
    <property type="entry name" value="NuoE-like"/>
</dbReference>
<evidence type="ECO:0000256" key="1">
    <source>
        <dbReference type="ARBA" id="ARBA00010643"/>
    </source>
</evidence>
<dbReference type="PIRSF" id="PIRSF000216">
    <property type="entry name" value="NADH_DH_24kDa"/>
    <property type="match status" value="1"/>
</dbReference>
<dbReference type="PROSITE" id="PS01099">
    <property type="entry name" value="COMPLEX1_24K"/>
    <property type="match status" value="1"/>
</dbReference>
<evidence type="ECO:0000256" key="6">
    <source>
        <dbReference type="ARBA" id="ARBA00034078"/>
    </source>
</evidence>
<accession>A0A151AVK8</accession>
<comment type="similarity">
    <text evidence="1">Belongs to the complex I 24 kDa subunit family.</text>
</comment>
<evidence type="ECO:0000256" key="2">
    <source>
        <dbReference type="ARBA" id="ARBA00022714"/>
    </source>
</evidence>
<evidence type="ECO:0000313" key="9">
    <source>
        <dbReference type="Proteomes" id="UP000075670"/>
    </source>
</evidence>
<proteinExistence type="inferred from homology"/>
<dbReference type="Gene3D" id="3.40.30.10">
    <property type="entry name" value="Glutaredoxin"/>
    <property type="match status" value="1"/>
</dbReference>
<protein>
    <submittedName>
        <fullName evidence="8">NADP-reducing hydrogenase subunit HndA</fullName>
        <ecNumber evidence="8">1.12.1.3</ecNumber>
    </submittedName>
</protein>
<comment type="cofactor">
    <cofactor evidence="6">
        <name>[2Fe-2S] cluster</name>
        <dbReference type="ChEBI" id="CHEBI:190135"/>
    </cofactor>
</comment>
<dbReference type="Proteomes" id="UP000075670">
    <property type="component" value="Unassembled WGS sequence"/>
</dbReference>
<dbReference type="SUPFAM" id="SSF52833">
    <property type="entry name" value="Thioredoxin-like"/>
    <property type="match status" value="1"/>
</dbReference>
<name>A0A151AVK8_9FIRM</name>
<dbReference type="InterPro" id="IPR036249">
    <property type="entry name" value="Thioredoxin-like_sf"/>
</dbReference>
<dbReference type="CDD" id="cd03064">
    <property type="entry name" value="TRX_Fd_NuoE"/>
    <property type="match status" value="1"/>
</dbReference>
<comment type="cofactor">
    <cofactor evidence="7">
        <name>[2Fe-2S] cluster</name>
        <dbReference type="ChEBI" id="CHEBI:190135"/>
    </cofactor>
    <text evidence="7">Binds 1 [2Fe-2S] cluster.</text>
</comment>
<keyword evidence="2 7" id="KW-0001">2Fe-2S</keyword>
<dbReference type="RefSeq" id="WP_062284766.1">
    <property type="nucleotide sequence ID" value="NZ_LTBC01000009.1"/>
</dbReference>
<dbReference type="GO" id="GO:0051537">
    <property type="term" value="F:2 iron, 2 sulfur cluster binding"/>
    <property type="evidence" value="ECO:0007669"/>
    <property type="project" value="UniProtKB-KW"/>
</dbReference>
<dbReference type="InterPro" id="IPR028431">
    <property type="entry name" value="NADP_DH_HndA-like"/>
</dbReference>
<dbReference type="GO" id="GO:0050583">
    <property type="term" value="F:hydrogen dehydrogenase (NADP+) activity"/>
    <property type="evidence" value="ECO:0007669"/>
    <property type="project" value="UniProtKB-EC"/>
</dbReference>
<comment type="caution">
    <text evidence="8">The sequence shown here is derived from an EMBL/GenBank/DDBJ whole genome shotgun (WGS) entry which is preliminary data.</text>
</comment>
<feature type="binding site" evidence="7">
    <location>
        <position position="83"/>
    </location>
    <ligand>
        <name>[2Fe-2S] cluster</name>
        <dbReference type="ChEBI" id="CHEBI:190135"/>
    </ligand>
</feature>
<evidence type="ECO:0000256" key="7">
    <source>
        <dbReference type="PIRSR" id="PIRSR000216-1"/>
    </source>
</evidence>
<keyword evidence="8" id="KW-0560">Oxidoreductase</keyword>
<dbReference type="InterPro" id="IPR042128">
    <property type="entry name" value="NuoE_dom"/>
</dbReference>
<dbReference type="AlphaFoldDB" id="A0A151AVK8"/>
<evidence type="ECO:0000256" key="3">
    <source>
        <dbReference type="ARBA" id="ARBA00022723"/>
    </source>
</evidence>
<dbReference type="InterPro" id="IPR041921">
    <property type="entry name" value="NuoE_N"/>
</dbReference>
<dbReference type="PANTHER" id="PTHR43342:SF2">
    <property type="entry name" value="POTENTIAL NAD-REDUCING HYDROGENASE SUBUNIT"/>
    <property type="match status" value="1"/>
</dbReference>
<dbReference type="OrthoDB" id="9807941at2"/>
<dbReference type="EMBL" id="LTBC01000009">
    <property type="protein sequence ID" value="KYH31593.1"/>
    <property type="molecule type" value="Genomic_DNA"/>
</dbReference>
<feature type="binding site" evidence="7">
    <location>
        <position position="78"/>
    </location>
    <ligand>
        <name>[2Fe-2S] cluster</name>
        <dbReference type="ChEBI" id="CHEBI:190135"/>
    </ligand>
</feature>
<keyword evidence="4 7" id="KW-0408">Iron</keyword>
<reference evidence="8 9" key="1">
    <citation type="submission" date="2016-02" db="EMBL/GenBank/DDBJ databases">
        <title>Genome sequence of Moorella mulderi DSM 14980.</title>
        <authorList>
            <person name="Poehlein A."/>
            <person name="Daniel R."/>
        </authorList>
    </citation>
    <scope>NUCLEOTIDE SEQUENCE [LARGE SCALE GENOMIC DNA]</scope>
    <source>
        <strain evidence="8 9">DSM 14980</strain>
    </source>
</reference>
<dbReference type="Gene3D" id="1.10.10.1590">
    <property type="entry name" value="NADH-quinone oxidoreductase subunit E"/>
    <property type="match status" value="1"/>
</dbReference>
<dbReference type="GO" id="GO:0046872">
    <property type="term" value="F:metal ion binding"/>
    <property type="evidence" value="ECO:0007669"/>
    <property type="project" value="UniProtKB-KW"/>
</dbReference>
<feature type="binding site" evidence="7">
    <location>
        <position position="119"/>
    </location>
    <ligand>
        <name>[2Fe-2S] cluster</name>
        <dbReference type="ChEBI" id="CHEBI:190135"/>
    </ligand>
</feature>